<reference evidence="1 2" key="1">
    <citation type="submission" date="2019-09" db="EMBL/GenBank/DDBJ databases">
        <title>Isolation and complete genome sequencing of Methylocystis species.</title>
        <authorList>
            <person name="Rumah B.L."/>
            <person name="Stead C.E."/>
            <person name="Stevens B.C."/>
            <person name="Minton N.P."/>
            <person name="Grosse-Honebrink A."/>
            <person name="Zhang Y."/>
        </authorList>
    </citation>
    <scope>NUCLEOTIDE SEQUENCE [LARGE SCALE GENOMIC DNA]</scope>
    <source>
        <strain evidence="1 2">BRCS2</strain>
    </source>
</reference>
<organism evidence="1 2">
    <name type="scientific">Methylocystis parvus</name>
    <dbReference type="NCBI Taxonomy" id="134"/>
    <lineage>
        <taxon>Bacteria</taxon>
        <taxon>Pseudomonadati</taxon>
        <taxon>Pseudomonadota</taxon>
        <taxon>Alphaproteobacteria</taxon>
        <taxon>Hyphomicrobiales</taxon>
        <taxon>Methylocystaceae</taxon>
        <taxon>Methylocystis</taxon>
    </lineage>
</organism>
<dbReference type="AlphaFoldDB" id="A0A6B8MBD0"/>
<evidence type="ECO:0000313" key="1">
    <source>
        <dbReference type="EMBL" id="QGM99082.1"/>
    </source>
</evidence>
<evidence type="ECO:0000313" key="2">
    <source>
        <dbReference type="Proteomes" id="UP000422569"/>
    </source>
</evidence>
<accession>A0A6B8MBD0</accession>
<dbReference type="RefSeq" id="WP_016919245.1">
    <property type="nucleotide sequence ID" value="NZ_CP044331.1"/>
</dbReference>
<proteinExistence type="predicted"/>
<name>A0A6B8MBD0_9HYPH</name>
<protein>
    <submittedName>
        <fullName evidence="1">DUF2267 domain-containing protein</fullName>
    </submittedName>
</protein>
<dbReference type="Proteomes" id="UP000422569">
    <property type="component" value="Chromosome"/>
</dbReference>
<gene>
    <name evidence="1" type="ORF">F7D14_17380</name>
</gene>
<sequence length="127" mass="12951">MDELIERVSAAIGVDAGVAKTAIGHVLAFLQKELPEGPVAEFFDKAPGAREAADEASAGADGGAGSLLGGLLNSGLMGVATKLNALGLDMGQIQKLGHEIFGYAKTVIGEEKVKEIANSIPGLSQFM</sequence>
<dbReference type="KEGG" id="mpar:F7D14_17380"/>
<keyword evidence="2" id="KW-1185">Reference proteome</keyword>
<dbReference type="EMBL" id="CP044331">
    <property type="protein sequence ID" value="QGM99082.1"/>
    <property type="molecule type" value="Genomic_DNA"/>
</dbReference>